<evidence type="ECO:0000256" key="3">
    <source>
        <dbReference type="ARBA" id="ARBA00022692"/>
    </source>
</evidence>
<keyword evidence="10" id="KW-1185">Reference proteome</keyword>
<dbReference type="Pfam" id="PF02687">
    <property type="entry name" value="FtsX"/>
    <property type="match status" value="2"/>
</dbReference>
<proteinExistence type="inferred from homology"/>
<keyword evidence="3 7" id="KW-0812">Transmembrane</keyword>
<feature type="transmembrane region" description="Helical" evidence="7">
    <location>
        <begin position="298"/>
        <end position="321"/>
    </location>
</feature>
<evidence type="ECO:0000256" key="7">
    <source>
        <dbReference type="SAM" id="Phobius"/>
    </source>
</evidence>
<dbReference type="PANTHER" id="PTHR30572:SF4">
    <property type="entry name" value="ABC TRANSPORTER PERMEASE YTRF"/>
    <property type="match status" value="1"/>
</dbReference>
<feature type="transmembrane region" description="Helical" evidence="7">
    <location>
        <begin position="695"/>
        <end position="717"/>
    </location>
</feature>
<comment type="subcellular location">
    <subcellularLocation>
        <location evidence="1">Cell membrane</location>
        <topology evidence="1">Multi-pass membrane protein</topology>
    </subcellularLocation>
</comment>
<dbReference type="Proteomes" id="UP001464378">
    <property type="component" value="Unassembled WGS sequence"/>
</dbReference>
<feature type="transmembrane region" description="Helical" evidence="7">
    <location>
        <begin position="243"/>
        <end position="266"/>
    </location>
</feature>
<reference evidence="9 10" key="1">
    <citation type="submission" date="2024-03" db="EMBL/GenBank/DDBJ databases">
        <title>Human intestinal bacterial collection.</title>
        <authorList>
            <person name="Pauvert C."/>
            <person name="Hitch T.C.A."/>
            <person name="Clavel T."/>
        </authorList>
    </citation>
    <scope>NUCLEOTIDE SEQUENCE [LARGE SCALE GENOMIC DNA]</scope>
    <source>
        <strain evidence="9 10">CLA-AP-H29</strain>
    </source>
</reference>
<dbReference type="PANTHER" id="PTHR30572">
    <property type="entry name" value="MEMBRANE COMPONENT OF TRANSPORTER-RELATED"/>
    <property type="match status" value="1"/>
</dbReference>
<evidence type="ECO:0000256" key="1">
    <source>
        <dbReference type="ARBA" id="ARBA00004651"/>
    </source>
</evidence>
<organism evidence="9 10">
    <name type="scientific">Pseudoflavonifractor intestinihominis</name>
    <dbReference type="NCBI Taxonomy" id="3133171"/>
    <lineage>
        <taxon>Bacteria</taxon>
        <taxon>Bacillati</taxon>
        <taxon>Bacillota</taxon>
        <taxon>Clostridia</taxon>
        <taxon>Eubacteriales</taxon>
        <taxon>Oscillospiraceae</taxon>
        <taxon>Pseudoflavonifractor</taxon>
    </lineage>
</organism>
<evidence type="ECO:0000313" key="9">
    <source>
        <dbReference type="EMBL" id="MEQ2444665.1"/>
    </source>
</evidence>
<keyword evidence="2" id="KW-1003">Cell membrane</keyword>
<gene>
    <name evidence="9" type="ORF">WMO64_14475</name>
</gene>
<evidence type="ECO:0000256" key="2">
    <source>
        <dbReference type="ARBA" id="ARBA00022475"/>
    </source>
</evidence>
<protein>
    <submittedName>
        <fullName evidence="9">FtsX-like permease family protein</fullName>
    </submittedName>
</protein>
<keyword evidence="5 7" id="KW-0472">Membrane</keyword>
<evidence type="ECO:0000259" key="8">
    <source>
        <dbReference type="Pfam" id="PF02687"/>
    </source>
</evidence>
<evidence type="ECO:0000313" key="10">
    <source>
        <dbReference type="Proteomes" id="UP001464378"/>
    </source>
</evidence>
<sequence>MFRIHNRRLFWRLAGRSIRANLSRHLLTALAVFLSTVMLFSIFTIGVNYFRNLQTMMDRLDGVTDALLYAPTQEQYEQIQSTPGVEVAGIRIWIGQETIPGALGFEIPLQHWYYDEAAWEHQILPMLSDVVGTYPQDMLEVMMSIDTLKRLGIDEPEVGMTIHLTRDYQLTGWFTDYTSEDRVLRSESGARELYPELWGWESCQLGVCWSEEGTWETLQQIPLTDAQHWASTPQRSVVSLEQVLGLLGFTALLILVGSCLFVSNILSLSVQHDIRFYGMLKTLGTSPRQLRTLVRAKAILAALAGLVPGLLAAMLLCLEVVPRVLETLTNDNMSAMPRTVNFYPVIFLGTILFVALTVALSSWKPARLAGKISPMQALSYTGLPGGRRGKTGRRTGLRSMALHNVFRQKKQAVRVFASLTLGAVLILAVNSVFHLDMPEYDTSGYDITIYSSWQTNPEEDSIFAQTLNHSAMEAITQLDGIQEIEITRESRLYIQSDPKVLWPYAKQWARRASKDDPAAVEERMEAYQASAGKFEDTHAVTLELSVLEEYNQTAEQPVDLNAFAAGDTLLVYDSSREMVDQPEDLSGMVGQTLSIRGRDGQVQSFTIGGVVSENIPLKIAPGGTDHVPGVLVSQAGMDRINPDADIQYICINAKEGQLMTLDQAIQEILAVAPGHVEYVSAARAQADYAHNQQTVALVGNGVCILMVLMGLMNYVNVMATSVQTRRRELAMMESLGMTRRQLRAVVMWEGGIYAVLSSVLFLAGCGILWAAFSDTHIDTGVLAFSFVWPPRLVVGLVLALLVLCPCISALAYWVSSREPVIQRLRETG</sequence>
<dbReference type="RefSeq" id="WP_349232418.1">
    <property type="nucleotide sequence ID" value="NZ_JBBMFK010000029.1"/>
</dbReference>
<name>A0ABV1EBG8_9FIRM</name>
<feature type="transmembrane region" description="Helical" evidence="7">
    <location>
        <begin position="341"/>
        <end position="363"/>
    </location>
</feature>
<comment type="caution">
    <text evidence="9">The sequence shown here is derived from an EMBL/GenBank/DDBJ whole genome shotgun (WGS) entry which is preliminary data.</text>
</comment>
<feature type="domain" description="ABC3 transporter permease C-terminal" evidence="8">
    <location>
        <begin position="703"/>
        <end position="818"/>
    </location>
</feature>
<dbReference type="EMBL" id="JBBMFK010000029">
    <property type="protein sequence ID" value="MEQ2444665.1"/>
    <property type="molecule type" value="Genomic_DNA"/>
</dbReference>
<feature type="transmembrane region" description="Helical" evidence="7">
    <location>
        <begin position="26"/>
        <end position="50"/>
    </location>
</feature>
<dbReference type="InterPro" id="IPR050250">
    <property type="entry name" value="Macrolide_Exporter_MacB"/>
</dbReference>
<evidence type="ECO:0000256" key="5">
    <source>
        <dbReference type="ARBA" id="ARBA00023136"/>
    </source>
</evidence>
<evidence type="ECO:0000256" key="6">
    <source>
        <dbReference type="ARBA" id="ARBA00038076"/>
    </source>
</evidence>
<feature type="transmembrane region" description="Helical" evidence="7">
    <location>
        <begin position="750"/>
        <end position="772"/>
    </location>
</feature>
<dbReference type="InterPro" id="IPR003838">
    <property type="entry name" value="ABC3_permease_C"/>
</dbReference>
<feature type="transmembrane region" description="Helical" evidence="7">
    <location>
        <begin position="412"/>
        <end position="433"/>
    </location>
</feature>
<feature type="domain" description="ABC3 transporter permease C-terminal" evidence="8">
    <location>
        <begin position="249"/>
        <end position="374"/>
    </location>
</feature>
<evidence type="ECO:0000256" key="4">
    <source>
        <dbReference type="ARBA" id="ARBA00022989"/>
    </source>
</evidence>
<comment type="similarity">
    <text evidence="6">Belongs to the ABC-4 integral membrane protein family.</text>
</comment>
<keyword evidence="4 7" id="KW-1133">Transmembrane helix</keyword>
<accession>A0ABV1EBG8</accession>
<feature type="transmembrane region" description="Helical" evidence="7">
    <location>
        <begin position="792"/>
        <end position="815"/>
    </location>
</feature>